<dbReference type="PANTHER" id="PTHR35869:SF1">
    <property type="entry name" value="OUTER-MEMBRANE LIPOPROTEIN CARRIER PROTEIN"/>
    <property type="match status" value="1"/>
</dbReference>
<dbReference type="Pfam" id="PF03548">
    <property type="entry name" value="LolA"/>
    <property type="match status" value="1"/>
</dbReference>
<proteinExistence type="predicted"/>
<dbReference type="EMBL" id="UOES01000051">
    <property type="protein sequence ID" value="VAW26005.1"/>
    <property type="molecule type" value="Genomic_DNA"/>
</dbReference>
<reference evidence="1" key="1">
    <citation type="submission" date="2018-06" db="EMBL/GenBank/DDBJ databases">
        <authorList>
            <person name="Zhirakovskaya E."/>
        </authorList>
    </citation>
    <scope>NUCLEOTIDE SEQUENCE</scope>
</reference>
<dbReference type="InterPro" id="IPR004564">
    <property type="entry name" value="OM_lipoprot_carrier_LolA-like"/>
</dbReference>
<evidence type="ECO:0000313" key="1">
    <source>
        <dbReference type="EMBL" id="VAW26005.1"/>
    </source>
</evidence>
<organism evidence="1">
    <name type="scientific">hydrothermal vent metagenome</name>
    <dbReference type="NCBI Taxonomy" id="652676"/>
    <lineage>
        <taxon>unclassified sequences</taxon>
        <taxon>metagenomes</taxon>
        <taxon>ecological metagenomes</taxon>
    </lineage>
</organism>
<protein>
    <recommendedName>
        <fullName evidence="2">Outer membrane lipoprotein carrier protein LolA</fullName>
    </recommendedName>
</protein>
<evidence type="ECO:0008006" key="2">
    <source>
        <dbReference type="Google" id="ProtNLM"/>
    </source>
</evidence>
<dbReference type="CDD" id="cd16325">
    <property type="entry name" value="LolA"/>
    <property type="match status" value="1"/>
</dbReference>
<gene>
    <name evidence="1" type="ORF">MNBD_BACTEROID06-978</name>
</gene>
<sequence length="211" mass="23473">MIKKVMFGLVVMLMASMASAQNAKAILDAMSTKYKAIPSFTSNIDYTMINKADGINDTFKGSIAVKGDMYSLKMGGQEVINNGITVWTYLPDDNEVNIDDHSAEAGDITPSSIYTIYKKGFTYVLLSPVIISGKRYDVIDLISTNKEAQFYKIRLQIAQSDKTLGKFIMFDNEGSEFSYTISNFNSKVDLKDSDFVFNEAAHKGVEVIDLR</sequence>
<dbReference type="SUPFAM" id="SSF89392">
    <property type="entry name" value="Prokaryotic lipoproteins and lipoprotein localization factors"/>
    <property type="match status" value="1"/>
</dbReference>
<dbReference type="AlphaFoldDB" id="A0A3B0U533"/>
<dbReference type="PANTHER" id="PTHR35869">
    <property type="entry name" value="OUTER-MEMBRANE LIPOPROTEIN CARRIER PROTEIN"/>
    <property type="match status" value="1"/>
</dbReference>
<dbReference type="InterPro" id="IPR029046">
    <property type="entry name" value="LolA/LolB/LppX"/>
</dbReference>
<dbReference type="Gene3D" id="2.50.20.10">
    <property type="entry name" value="Lipoprotein localisation LolA/LolB/LppX"/>
    <property type="match status" value="1"/>
</dbReference>
<name>A0A3B0U533_9ZZZZ</name>
<accession>A0A3B0U533</accession>